<keyword evidence="5 6" id="KW-0472">Membrane</keyword>
<keyword evidence="3 6" id="KW-0812">Transmembrane</keyword>
<feature type="transmembrane region" description="Helical" evidence="6">
    <location>
        <begin position="225"/>
        <end position="247"/>
    </location>
</feature>
<dbReference type="EMBL" id="JACHDB010000001">
    <property type="protein sequence ID" value="MBB5433492.1"/>
    <property type="molecule type" value="Genomic_DNA"/>
</dbReference>
<dbReference type="PIRSF" id="PIRSF006060">
    <property type="entry name" value="AA_transporter"/>
    <property type="match status" value="1"/>
</dbReference>
<protein>
    <submittedName>
        <fullName evidence="7">Amino acid efflux transporter</fullName>
    </submittedName>
</protein>
<feature type="transmembrane region" description="Helical" evidence="6">
    <location>
        <begin position="48"/>
        <end position="70"/>
    </location>
</feature>
<dbReference type="Pfam" id="PF13520">
    <property type="entry name" value="AA_permease_2"/>
    <property type="match status" value="1"/>
</dbReference>
<keyword evidence="4 6" id="KW-1133">Transmembrane helix</keyword>
<dbReference type="GO" id="GO:0005886">
    <property type="term" value="C:plasma membrane"/>
    <property type="evidence" value="ECO:0007669"/>
    <property type="project" value="UniProtKB-SubCell"/>
</dbReference>
<comment type="subcellular location">
    <subcellularLocation>
        <location evidence="1">Cell membrane</location>
        <topology evidence="1">Multi-pass membrane protein</topology>
    </subcellularLocation>
</comment>
<evidence type="ECO:0000256" key="5">
    <source>
        <dbReference type="ARBA" id="ARBA00023136"/>
    </source>
</evidence>
<accession>A0A7W8QN45</accession>
<evidence type="ECO:0000313" key="7">
    <source>
        <dbReference type="EMBL" id="MBB5433492.1"/>
    </source>
</evidence>
<feature type="transmembrane region" description="Helical" evidence="6">
    <location>
        <begin position="362"/>
        <end position="380"/>
    </location>
</feature>
<feature type="transmembrane region" description="Helical" evidence="6">
    <location>
        <begin position="277"/>
        <end position="303"/>
    </location>
</feature>
<dbReference type="Proteomes" id="UP000572635">
    <property type="component" value="Unassembled WGS sequence"/>
</dbReference>
<dbReference type="AlphaFoldDB" id="A0A7W8QN45"/>
<feature type="transmembrane region" description="Helical" evidence="6">
    <location>
        <begin position="21"/>
        <end position="42"/>
    </location>
</feature>
<feature type="transmembrane region" description="Helical" evidence="6">
    <location>
        <begin position="91"/>
        <end position="113"/>
    </location>
</feature>
<dbReference type="PANTHER" id="PTHR42770:SF13">
    <property type="entry name" value="L-METHIONINE_BRANCHED-CHAIN AMINO ACID EXPORTER YJEH"/>
    <property type="match status" value="1"/>
</dbReference>
<dbReference type="PANTHER" id="PTHR42770">
    <property type="entry name" value="AMINO ACID TRANSPORTER-RELATED"/>
    <property type="match status" value="1"/>
</dbReference>
<reference evidence="7 8" key="1">
    <citation type="submission" date="2020-08" db="EMBL/GenBank/DDBJ databases">
        <title>Sequencing the genomes of 1000 actinobacteria strains.</title>
        <authorList>
            <person name="Klenk H.-P."/>
        </authorList>
    </citation>
    <scope>NUCLEOTIDE SEQUENCE [LARGE SCALE GENOMIC DNA]</scope>
    <source>
        <strain evidence="7 8">DSM 44551</strain>
    </source>
</reference>
<dbReference type="RefSeq" id="WP_184393291.1">
    <property type="nucleotide sequence ID" value="NZ_BAAAJD010000130.1"/>
</dbReference>
<evidence type="ECO:0000256" key="6">
    <source>
        <dbReference type="SAM" id="Phobius"/>
    </source>
</evidence>
<evidence type="ECO:0000256" key="3">
    <source>
        <dbReference type="ARBA" id="ARBA00022692"/>
    </source>
</evidence>
<feature type="transmembrane region" description="Helical" evidence="6">
    <location>
        <begin position="157"/>
        <end position="179"/>
    </location>
</feature>
<feature type="transmembrane region" description="Helical" evidence="6">
    <location>
        <begin position="392"/>
        <end position="416"/>
    </location>
</feature>
<dbReference type="Gene3D" id="1.20.1740.10">
    <property type="entry name" value="Amino acid/polyamine transporter I"/>
    <property type="match status" value="1"/>
</dbReference>
<proteinExistence type="predicted"/>
<keyword evidence="8" id="KW-1185">Reference proteome</keyword>
<name>A0A7W8QN45_9ACTN</name>
<evidence type="ECO:0000256" key="2">
    <source>
        <dbReference type="ARBA" id="ARBA00022475"/>
    </source>
</evidence>
<comment type="caution">
    <text evidence="7">The sequence shown here is derived from an EMBL/GenBank/DDBJ whole genome shotgun (WGS) entry which is preliminary data.</text>
</comment>
<sequence length="428" mass="43249">MAETGERSAGELHKTLSVSRGVGVAVSMVVGSGLLVLPGLAFTQFGDAAVFAWIAAAVVMLPLLLVFARLGAHFPNAGGVIGFLRAGFGRAGAGPVAYVLLGATAFGGAAMALTGANYVASLLGSAGWALPAAVVYLIVVGLLNAQGAQLASGLQTVVTALLVLLIALVAVVPFAAPGYEPEGAITLPSDPLAVVPAIGLVFFAFTGWELVASTTEEYRNPRRDLPIVVGASFLIMIVLYVGVAAAVQISLDPEDPLTGTAPVVAVLSRVLGDSAGLAAGLLGALIIFATLMGGTWATSRIVFATARERLLPFAAARVNPANGAPVPAILVAVLMFGGVVLGYGAGLLTLDQVFRLSSVNFLVGYILSALAYGAVFRAWWQRALAVLAALPALVVLAGFGLLLVFPAVLLAAGAVAHRVTAHKAQGAG</sequence>
<evidence type="ECO:0000313" key="8">
    <source>
        <dbReference type="Proteomes" id="UP000572635"/>
    </source>
</evidence>
<dbReference type="InterPro" id="IPR050367">
    <property type="entry name" value="APC_superfamily"/>
</dbReference>
<feature type="transmembrane region" description="Helical" evidence="6">
    <location>
        <begin position="125"/>
        <end position="145"/>
    </location>
</feature>
<dbReference type="InterPro" id="IPR002293">
    <property type="entry name" value="AA/rel_permease1"/>
</dbReference>
<evidence type="ECO:0000256" key="1">
    <source>
        <dbReference type="ARBA" id="ARBA00004651"/>
    </source>
</evidence>
<gene>
    <name evidence="7" type="ORF">HDA36_003576</name>
</gene>
<keyword evidence="2" id="KW-1003">Cell membrane</keyword>
<organism evidence="7 8">
    <name type="scientific">Nocardiopsis composta</name>
    <dbReference type="NCBI Taxonomy" id="157465"/>
    <lineage>
        <taxon>Bacteria</taxon>
        <taxon>Bacillati</taxon>
        <taxon>Actinomycetota</taxon>
        <taxon>Actinomycetes</taxon>
        <taxon>Streptosporangiales</taxon>
        <taxon>Nocardiopsidaceae</taxon>
        <taxon>Nocardiopsis</taxon>
    </lineage>
</organism>
<evidence type="ECO:0000256" key="4">
    <source>
        <dbReference type="ARBA" id="ARBA00022989"/>
    </source>
</evidence>
<feature type="transmembrane region" description="Helical" evidence="6">
    <location>
        <begin position="191"/>
        <end position="213"/>
    </location>
</feature>
<feature type="transmembrane region" description="Helical" evidence="6">
    <location>
        <begin position="324"/>
        <end position="350"/>
    </location>
</feature>
<dbReference type="GO" id="GO:0022857">
    <property type="term" value="F:transmembrane transporter activity"/>
    <property type="evidence" value="ECO:0007669"/>
    <property type="project" value="InterPro"/>
</dbReference>